<organism evidence="1 2">
    <name type="scientific">Aureimonas pseudogalii</name>
    <dbReference type="NCBI Taxonomy" id="1744844"/>
    <lineage>
        <taxon>Bacteria</taxon>
        <taxon>Pseudomonadati</taxon>
        <taxon>Pseudomonadota</taxon>
        <taxon>Alphaproteobacteria</taxon>
        <taxon>Hyphomicrobiales</taxon>
        <taxon>Aurantimonadaceae</taxon>
        <taxon>Aureimonas</taxon>
    </lineage>
</organism>
<reference evidence="1 2" key="1">
    <citation type="submission" date="2020-08" db="EMBL/GenBank/DDBJ databases">
        <title>Genomic Encyclopedia of Type Strains, Phase IV (KMG-IV): sequencing the most valuable type-strain genomes for metagenomic binning, comparative biology and taxonomic classification.</title>
        <authorList>
            <person name="Goeker M."/>
        </authorList>
    </citation>
    <scope>NUCLEOTIDE SEQUENCE [LARGE SCALE GENOMIC DNA]</scope>
    <source>
        <strain evidence="1 2">DSM 102238</strain>
    </source>
</reference>
<keyword evidence="2" id="KW-1185">Reference proteome</keyword>
<comment type="caution">
    <text evidence="1">The sequence shown here is derived from an EMBL/GenBank/DDBJ whole genome shotgun (WGS) entry which is preliminary data.</text>
</comment>
<gene>
    <name evidence="1" type="ORF">GGR04_002741</name>
</gene>
<accession>A0A7W6H5F4</accession>
<dbReference type="PANTHER" id="PTHR47628">
    <property type="match status" value="1"/>
</dbReference>
<evidence type="ECO:0000313" key="1">
    <source>
        <dbReference type="EMBL" id="MBB3998886.1"/>
    </source>
</evidence>
<dbReference type="Pfam" id="PF13433">
    <property type="entry name" value="Peripla_BP_5"/>
    <property type="match status" value="1"/>
</dbReference>
<dbReference type="EMBL" id="JACIEK010000007">
    <property type="protein sequence ID" value="MBB3998886.1"/>
    <property type="molecule type" value="Genomic_DNA"/>
</dbReference>
<dbReference type="RefSeq" id="WP_210291790.1">
    <property type="nucleotide sequence ID" value="NZ_JACIEK010000007.1"/>
</dbReference>
<dbReference type="Proteomes" id="UP000542776">
    <property type="component" value="Unassembled WGS sequence"/>
</dbReference>
<sequence>MVKRSVPIGLLFSRSGDYARLSAEARTGALDAVRAVNSDPSRGVSFVVAEADPAGRTERYAPLCHDLLRSGEIRHVVGCITSWSRKEVAPVLERHGAMLWYAPPYEGFEAHDRIVYLGACPNQHLVPLLGYVVPRFGADAFLVGSNYIWGWEVNRLARDIVGDAGGRVLGERYLPLGDTDVARMIEEIRATRPSFVLNTLIGPSSYAFIEAYAALAREYASFRADLRPIVSCNLVEPEIAELAGAGEGHIAVSPFFADMARSPMPQAGATSAFMASAYSAVLILADAIEAAGTDAPDTVTRAFAGRSFLTPLGDIAVDPHNHHVDLPVRIGAIAGDRFEALWQSPFLVAPDPYLSRYDPRTAFARPALRAIS</sequence>
<dbReference type="Gene3D" id="3.40.50.2300">
    <property type="match status" value="2"/>
</dbReference>
<dbReference type="InterPro" id="IPR028082">
    <property type="entry name" value="Peripla_BP_I"/>
</dbReference>
<protein>
    <submittedName>
        <fullName evidence="1">Branched-chain amino acid transport system substrate-binding protein</fullName>
    </submittedName>
</protein>
<evidence type="ECO:0000313" key="2">
    <source>
        <dbReference type="Proteomes" id="UP000542776"/>
    </source>
</evidence>
<name>A0A7W6H5F4_9HYPH</name>
<proteinExistence type="predicted"/>
<dbReference type="AlphaFoldDB" id="A0A7W6H5F4"/>
<dbReference type="SUPFAM" id="SSF53822">
    <property type="entry name" value="Periplasmic binding protein-like I"/>
    <property type="match status" value="1"/>
</dbReference>
<dbReference type="PANTHER" id="PTHR47628:SF1">
    <property type="entry name" value="ALIPHATIC AMIDASE EXPRESSION-REGULATING PROTEIN"/>
    <property type="match status" value="1"/>
</dbReference>